<dbReference type="InterPro" id="IPR036249">
    <property type="entry name" value="Thioredoxin-like_sf"/>
</dbReference>
<protein>
    <submittedName>
        <fullName evidence="2">Thioredoxin domain-containing protein</fullName>
    </submittedName>
</protein>
<proteinExistence type="predicted"/>
<reference evidence="2" key="1">
    <citation type="submission" date="2023-06" db="EMBL/GenBank/DDBJ databases">
        <title>Survivors Of The Sea: Transcriptome response of Skeletonema marinoi to long-term dormancy.</title>
        <authorList>
            <person name="Pinder M.I.M."/>
            <person name="Kourtchenko O."/>
            <person name="Robertson E.K."/>
            <person name="Larsson T."/>
            <person name="Maumus F."/>
            <person name="Osuna-Cruz C.M."/>
            <person name="Vancaester E."/>
            <person name="Stenow R."/>
            <person name="Vandepoele K."/>
            <person name="Ploug H."/>
            <person name="Bruchert V."/>
            <person name="Godhe A."/>
            <person name="Topel M."/>
        </authorList>
    </citation>
    <scope>NUCLEOTIDE SEQUENCE</scope>
    <source>
        <strain evidence="2">R05AC</strain>
    </source>
</reference>
<keyword evidence="3" id="KW-1185">Reference proteome</keyword>
<evidence type="ECO:0000313" key="2">
    <source>
        <dbReference type="EMBL" id="KAK1749303.1"/>
    </source>
</evidence>
<dbReference type="AlphaFoldDB" id="A0AAD8YMV7"/>
<evidence type="ECO:0000259" key="1">
    <source>
        <dbReference type="Pfam" id="PF13417"/>
    </source>
</evidence>
<accession>A0AAD8YMV7</accession>
<dbReference type="Proteomes" id="UP001224775">
    <property type="component" value="Unassembled WGS sequence"/>
</dbReference>
<dbReference type="PANTHER" id="PTHR45288">
    <property type="entry name" value="THIOREDOXIN FAMILY PROTEIN"/>
    <property type="match status" value="1"/>
</dbReference>
<dbReference type="PANTHER" id="PTHR45288:SF1">
    <property type="entry name" value="THIOREDOXIN FAMILY PROTEIN"/>
    <property type="match status" value="1"/>
</dbReference>
<comment type="caution">
    <text evidence="2">The sequence shown here is derived from an EMBL/GenBank/DDBJ whole genome shotgun (WGS) entry which is preliminary data.</text>
</comment>
<feature type="domain" description="GST N-terminal" evidence="1">
    <location>
        <begin position="105"/>
        <end position="179"/>
    </location>
</feature>
<dbReference type="Pfam" id="PF13417">
    <property type="entry name" value="GST_N_3"/>
    <property type="match status" value="1"/>
</dbReference>
<gene>
    <name evidence="2" type="ORF">QTG54_001242</name>
</gene>
<dbReference type="InterPro" id="IPR004045">
    <property type="entry name" value="Glutathione_S-Trfase_N"/>
</dbReference>
<sequence length="182" mass="20480">MLNLLDITFEVRPCFEDTETDYPVPFLVDPNADSTIVGDDDIIGHLLEKYGPSPDLFDRKALWPIEFRAFALATAEIAAELRGNPGRTQQSNARPDNAAMKPIELWGYECSPFVRPVKEKLAELGLPHKVVSCSRGSKNRDAMVERTGRFQVPFIIDENTGIEMFEGPEIVDYLEAVYTTKE</sequence>
<dbReference type="Gene3D" id="3.40.30.10">
    <property type="entry name" value="Glutaredoxin"/>
    <property type="match status" value="1"/>
</dbReference>
<organism evidence="2 3">
    <name type="scientific">Skeletonema marinoi</name>
    <dbReference type="NCBI Taxonomy" id="267567"/>
    <lineage>
        <taxon>Eukaryota</taxon>
        <taxon>Sar</taxon>
        <taxon>Stramenopiles</taxon>
        <taxon>Ochrophyta</taxon>
        <taxon>Bacillariophyta</taxon>
        <taxon>Coscinodiscophyceae</taxon>
        <taxon>Thalassiosirophycidae</taxon>
        <taxon>Thalassiosirales</taxon>
        <taxon>Skeletonemataceae</taxon>
        <taxon>Skeletonema</taxon>
        <taxon>Skeletonema marinoi-dohrnii complex</taxon>
    </lineage>
</organism>
<evidence type="ECO:0000313" key="3">
    <source>
        <dbReference type="Proteomes" id="UP001224775"/>
    </source>
</evidence>
<name>A0AAD8YMV7_9STRA</name>
<dbReference type="GO" id="GO:0009507">
    <property type="term" value="C:chloroplast"/>
    <property type="evidence" value="ECO:0007669"/>
    <property type="project" value="TreeGrafter"/>
</dbReference>
<dbReference type="EMBL" id="JATAAI010000001">
    <property type="protein sequence ID" value="KAK1749303.1"/>
    <property type="molecule type" value="Genomic_DNA"/>
</dbReference>
<dbReference type="PROSITE" id="PS51354">
    <property type="entry name" value="GLUTAREDOXIN_2"/>
    <property type="match status" value="1"/>
</dbReference>
<dbReference type="SUPFAM" id="SSF52833">
    <property type="entry name" value="Thioredoxin-like"/>
    <property type="match status" value="1"/>
</dbReference>